<dbReference type="PANTHER" id="PTHR40942:SF4">
    <property type="entry name" value="CYTOCHROME C5"/>
    <property type="match status" value="1"/>
</dbReference>
<keyword evidence="3 6" id="KW-0479">Metal-binding</keyword>
<evidence type="ECO:0000313" key="9">
    <source>
        <dbReference type="EMBL" id="OLQ78201.1"/>
    </source>
</evidence>
<dbReference type="PROSITE" id="PS51007">
    <property type="entry name" value="CYTC"/>
    <property type="match status" value="1"/>
</dbReference>
<evidence type="ECO:0000256" key="5">
    <source>
        <dbReference type="ARBA" id="ARBA00023004"/>
    </source>
</evidence>
<evidence type="ECO:0000256" key="4">
    <source>
        <dbReference type="ARBA" id="ARBA00022982"/>
    </source>
</evidence>
<dbReference type="PANTHER" id="PTHR40942">
    <property type="match status" value="1"/>
</dbReference>
<dbReference type="RefSeq" id="WP_075763290.1">
    <property type="nucleotide sequence ID" value="NZ_MJIL01000059.1"/>
</dbReference>
<keyword evidence="1" id="KW-0813">Transport</keyword>
<dbReference type="InterPro" id="IPR009056">
    <property type="entry name" value="Cyt_c-like_dom"/>
</dbReference>
<feature type="chain" id="PRO_5012706135" evidence="7">
    <location>
        <begin position="25"/>
        <end position="136"/>
    </location>
</feature>
<dbReference type="EMBL" id="MJIL01000059">
    <property type="protein sequence ID" value="OLQ78201.1"/>
    <property type="molecule type" value="Genomic_DNA"/>
</dbReference>
<evidence type="ECO:0000256" key="2">
    <source>
        <dbReference type="ARBA" id="ARBA00022617"/>
    </source>
</evidence>
<feature type="domain" description="Cytochrome c" evidence="8">
    <location>
        <begin position="56"/>
        <end position="134"/>
    </location>
</feature>
<evidence type="ECO:0000313" key="10">
    <source>
        <dbReference type="Proteomes" id="UP000186905"/>
    </source>
</evidence>
<dbReference type="InterPro" id="IPR002323">
    <property type="entry name" value="Cyt_CIE"/>
</dbReference>
<evidence type="ECO:0000256" key="3">
    <source>
        <dbReference type="ARBA" id="ARBA00022723"/>
    </source>
</evidence>
<protein>
    <submittedName>
        <fullName evidence="9">Cytochrome C</fullName>
    </submittedName>
</protein>
<organism evidence="9 10">
    <name type="scientific">Photobacterium proteolyticum</name>
    <dbReference type="NCBI Taxonomy" id="1903952"/>
    <lineage>
        <taxon>Bacteria</taxon>
        <taxon>Pseudomonadati</taxon>
        <taxon>Pseudomonadota</taxon>
        <taxon>Gammaproteobacteria</taxon>
        <taxon>Vibrionales</taxon>
        <taxon>Vibrionaceae</taxon>
        <taxon>Photobacterium</taxon>
    </lineage>
</organism>
<dbReference type="GO" id="GO:0020037">
    <property type="term" value="F:heme binding"/>
    <property type="evidence" value="ECO:0007669"/>
    <property type="project" value="InterPro"/>
</dbReference>
<evidence type="ECO:0000256" key="1">
    <source>
        <dbReference type="ARBA" id="ARBA00022448"/>
    </source>
</evidence>
<feature type="signal peptide" evidence="7">
    <location>
        <begin position="1"/>
        <end position="24"/>
    </location>
</feature>
<dbReference type="Gene3D" id="1.10.760.10">
    <property type="entry name" value="Cytochrome c-like domain"/>
    <property type="match status" value="1"/>
</dbReference>
<sequence>MELSLRQLMVAAVAAITFAGSAVAADMSDEAIAERIQPVGSVYLEGEAPAGPAVAAGPRSGDTVYGTFCVACHGAGVMGAPKKGDAADWEARLAKGNDVLADHAINGFNAMPAKGSCMDCSDDEIIAAIDHMIEGL</sequence>
<name>A0A1Q9GT40_9GAMM</name>
<dbReference type="SUPFAM" id="SSF46626">
    <property type="entry name" value="Cytochrome c"/>
    <property type="match status" value="1"/>
</dbReference>
<dbReference type="OrthoDB" id="9814708at2"/>
<dbReference type="Pfam" id="PF13442">
    <property type="entry name" value="Cytochrome_CBB3"/>
    <property type="match status" value="1"/>
</dbReference>
<keyword evidence="2 6" id="KW-0349">Heme</keyword>
<dbReference type="AlphaFoldDB" id="A0A1Q9GT40"/>
<dbReference type="Proteomes" id="UP000186905">
    <property type="component" value="Unassembled WGS sequence"/>
</dbReference>
<evidence type="ECO:0000259" key="8">
    <source>
        <dbReference type="PROSITE" id="PS51007"/>
    </source>
</evidence>
<dbReference type="GO" id="GO:0009055">
    <property type="term" value="F:electron transfer activity"/>
    <property type="evidence" value="ECO:0007669"/>
    <property type="project" value="InterPro"/>
</dbReference>
<comment type="caution">
    <text evidence="9">The sequence shown here is derived from an EMBL/GenBank/DDBJ whole genome shotgun (WGS) entry which is preliminary data.</text>
</comment>
<accession>A0A1Q9GT40</accession>
<gene>
    <name evidence="9" type="ORF">BIT28_23855</name>
</gene>
<keyword evidence="5 6" id="KW-0408">Iron</keyword>
<dbReference type="STRING" id="1903952.BIT28_23855"/>
<evidence type="ECO:0000256" key="7">
    <source>
        <dbReference type="SAM" id="SignalP"/>
    </source>
</evidence>
<reference evidence="9 10" key="1">
    <citation type="submission" date="2016-09" db="EMBL/GenBank/DDBJ databases">
        <title>Photobacterium proteolyticum sp. nov. a protease producing bacterium isolated from ocean sediments of Laizhou Bay.</title>
        <authorList>
            <person name="Li Y."/>
        </authorList>
    </citation>
    <scope>NUCLEOTIDE SEQUENCE [LARGE SCALE GENOMIC DNA]</scope>
    <source>
        <strain evidence="9 10">13-12</strain>
    </source>
</reference>
<keyword evidence="7" id="KW-0732">Signal</keyword>
<keyword evidence="10" id="KW-1185">Reference proteome</keyword>
<evidence type="ECO:0000256" key="6">
    <source>
        <dbReference type="PROSITE-ProRule" id="PRU00433"/>
    </source>
</evidence>
<dbReference type="InterPro" id="IPR036909">
    <property type="entry name" value="Cyt_c-like_dom_sf"/>
</dbReference>
<proteinExistence type="predicted"/>
<dbReference type="PRINTS" id="PR00607">
    <property type="entry name" value="CYTCHROMECIE"/>
</dbReference>
<keyword evidence="4" id="KW-0249">Electron transport</keyword>
<dbReference type="GO" id="GO:0005506">
    <property type="term" value="F:iron ion binding"/>
    <property type="evidence" value="ECO:0007669"/>
    <property type="project" value="InterPro"/>
</dbReference>